<evidence type="ECO:0008006" key="4">
    <source>
        <dbReference type="Google" id="ProtNLM"/>
    </source>
</evidence>
<dbReference type="VEuPathDB" id="FungiDB:SPRG_19795"/>
<evidence type="ECO:0000313" key="2">
    <source>
        <dbReference type="EMBL" id="KDO30240.1"/>
    </source>
</evidence>
<proteinExistence type="predicted"/>
<dbReference type="Pfam" id="PF14580">
    <property type="entry name" value="LRR_9"/>
    <property type="match status" value="1"/>
</dbReference>
<dbReference type="OrthoDB" id="201275at2759"/>
<accession>A0A067CM04</accession>
<dbReference type="KEGG" id="spar:SPRG_19795"/>
<dbReference type="GeneID" id="24141076"/>
<dbReference type="InterPro" id="IPR040091">
    <property type="entry name" value="LRRC56"/>
</dbReference>
<dbReference type="PANTHER" id="PTHR22708:SF0">
    <property type="entry name" value="LEUCINE-RICH REPEAT-CONTAINING PROTEIN 56"/>
    <property type="match status" value="1"/>
</dbReference>
<dbReference type="EMBL" id="KK583202">
    <property type="protein sequence ID" value="KDO30240.1"/>
    <property type="molecule type" value="Genomic_DNA"/>
</dbReference>
<dbReference type="RefSeq" id="XP_012199048.1">
    <property type="nucleotide sequence ID" value="XM_012343658.1"/>
</dbReference>
<evidence type="ECO:0000256" key="1">
    <source>
        <dbReference type="SAM" id="MobiDB-lite"/>
    </source>
</evidence>
<sequence>MDGPTLLACDAREELEEAAPSPLRAKAKLMIRPMPRACNPVPSSPVKLSRYADALGSIEEDNPFGDLTHDKLRQLSGKSDLTRVTFLQLSIDTGKQSVEALGELLPSLLQLRLHESKLHSFRDLGTSLHSLQVLWLERCGVTDLDGIGALTGLRELYLQGNCISDISPLSMHDELSVVDLQGNAVMDIVQIEQLGLCPQLSALKLVENPVASIPQYRAIVISYIPHLTALDDKPITAGDRTPVTSATIDLALRFDHSADAAKDQHSSDLTHGTDVVFAGNVTSALRRRSHEHYHNNASAMDDPQRPPTPASSFPPRPSTPLQRESITATLDRACELDLTSRLSSKSRDSILHELKAWKLETSVAQVGRPETPSKRGAKKTSRPHTSGGRTPVREAFSESAPRRHSRSSPIKSVTKSHAVEILVLDDQTPDDSPPTFTGLHEEWTLELQALSPRIEAQAIPSFKKHIFDASPSDDSDSEKDDDEDVGRVPLRTARQHFNVGESLNAIDEWTNRLLHAEDGPVAVVPVQERCKTPKRRPSAGPKYFDVTSTPAKIPAATSTPTPATPNKTLPLNKTDAVSSARPAEVPSAAAAVLPVEAATYQSLDDASLVVLLQGKDKANLHHLKTKESFRGFFQGIERTRLETLLRRAYGDGDKMQKRLGLMAGRTS</sequence>
<dbReference type="Gene3D" id="3.80.10.10">
    <property type="entry name" value="Ribonuclease Inhibitor"/>
    <property type="match status" value="1"/>
</dbReference>
<dbReference type="PROSITE" id="PS51450">
    <property type="entry name" value="LRR"/>
    <property type="match status" value="1"/>
</dbReference>
<dbReference type="Proteomes" id="UP000030745">
    <property type="component" value="Unassembled WGS sequence"/>
</dbReference>
<protein>
    <recommendedName>
        <fullName evidence="4">U2A'/phosphoprotein 32 family A C-terminal domain-containing protein</fullName>
    </recommendedName>
</protein>
<dbReference type="InterPro" id="IPR001611">
    <property type="entry name" value="Leu-rich_rpt"/>
</dbReference>
<dbReference type="SUPFAM" id="SSF52075">
    <property type="entry name" value="Outer arm dynein light chain 1"/>
    <property type="match status" value="1"/>
</dbReference>
<keyword evidence="3" id="KW-1185">Reference proteome</keyword>
<evidence type="ECO:0000313" key="3">
    <source>
        <dbReference type="Proteomes" id="UP000030745"/>
    </source>
</evidence>
<gene>
    <name evidence="2" type="ORF">SPRG_19795</name>
</gene>
<reference evidence="2 3" key="1">
    <citation type="journal article" date="2013" name="PLoS Genet.">
        <title>Distinctive expansion of potential virulence genes in the genome of the oomycete fish pathogen Saprolegnia parasitica.</title>
        <authorList>
            <person name="Jiang R.H."/>
            <person name="de Bruijn I."/>
            <person name="Haas B.J."/>
            <person name="Belmonte R."/>
            <person name="Lobach L."/>
            <person name="Christie J."/>
            <person name="van den Ackerveken G."/>
            <person name="Bottin A."/>
            <person name="Bulone V."/>
            <person name="Diaz-Moreno S.M."/>
            <person name="Dumas B."/>
            <person name="Fan L."/>
            <person name="Gaulin E."/>
            <person name="Govers F."/>
            <person name="Grenville-Briggs L.J."/>
            <person name="Horner N.R."/>
            <person name="Levin J.Z."/>
            <person name="Mammella M."/>
            <person name="Meijer H.J."/>
            <person name="Morris P."/>
            <person name="Nusbaum C."/>
            <person name="Oome S."/>
            <person name="Phillips A.J."/>
            <person name="van Rooyen D."/>
            <person name="Rzeszutek E."/>
            <person name="Saraiva M."/>
            <person name="Secombes C.J."/>
            <person name="Seidl M.F."/>
            <person name="Snel B."/>
            <person name="Stassen J.H."/>
            <person name="Sykes S."/>
            <person name="Tripathy S."/>
            <person name="van den Berg H."/>
            <person name="Vega-Arreguin J.C."/>
            <person name="Wawra S."/>
            <person name="Young S.K."/>
            <person name="Zeng Q."/>
            <person name="Dieguez-Uribeondo J."/>
            <person name="Russ C."/>
            <person name="Tyler B.M."/>
            <person name="van West P."/>
        </authorList>
    </citation>
    <scope>NUCLEOTIDE SEQUENCE [LARGE SCALE GENOMIC DNA]</scope>
    <source>
        <strain evidence="2 3">CBS 223.65</strain>
    </source>
</reference>
<organism evidence="2 3">
    <name type="scientific">Saprolegnia parasitica (strain CBS 223.65)</name>
    <dbReference type="NCBI Taxonomy" id="695850"/>
    <lineage>
        <taxon>Eukaryota</taxon>
        <taxon>Sar</taxon>
        <taxon>Stramenopiles</taxon>
        <taxon>Oomycota</taxon>
        <taxon>Saprolegniomycetes</taxon>
        <taxon>Saprolegniales</taxon>
        <taxon>Saprolegniaceae</taxon>
        <taxon>Saprolegnia</taxon>
    </lineage>
</organism>
<name>A0A067CM04_SAPPC</name>
<dbReference type="OMA" id="WRDEMEY"/>
<feature type="compositionally biased region" description="Pro residues" evidence="1">
    <location>
        <begin position="305"/>
        <end position="318"/>
    </location>
</feature>
<dbReference type="PANTHER" id="PTHR22708">
    <property type="entry name" value="LEUCINE-RICH REPEAT-CONTAINING PROTEIN 56"/>
    <property type="match status" value="1"/>
</dbReference>
<feature type="region of interest" description="Disordered" evidence="1">
    <location>
        <begin position="365"/>
        <end position="413"/>
    </location>
</feature>
<dbReference type="STRING" id="695850.A0A067CM04"/>
<dbReference type="AlphaFoldDB" id="A0A067CM04"/>
<dbReference type="InterPro" id="IPR032675">
    <property type="entry name" value="LRR_dom_sf"/>
</dbReference>
<feature type="region of interest" description="Disordered" evidence="1">
    <location>
        <begin position="295"/>
        <end position="321"/>
    </location>
</feature>